<dbReference type="Proteomes" id="UP000886829">
    <property type="component" value="Unassembled WGS sequence"/>
</dbReference>
<dbReference type="EMBL" id="DXEV01000016">
    <property type="protein sequence ID" value="HIX55957.1"/>
    <property type="molecule type" value="Genomic_DNA"/>
</dbReference>
<dbReference type="InterPro" id="IPR041492">
    <property type="entry name" value="HAD_2"/>
</dbReference>
<dbReference type="PANTHER" id="PTHR46193:SF18">
    <property type="entry name" value="HEXITOL PHOSPHATASE B"/>
    <property type="match status" value="1"/>
</dbReference>
<organism evidence="6 7">
    <name type="scientific">Candidatus Anaerobiospirillum pullistercoris</name>
    <dbReference type="NCBI Taxonomy" id="2838452"/>
    <lineage>
        <taxon>Bacteria</taxon>
        <taxon>Pseudomonadati</taxon>
        <taxon>Pseudomonadota</taxon>
        <taxon>Gammaproteobacteria</taxon>
        <taxon>Aeromonadales</taxon>
        <taxon>Succinivibrionaceae</taxon>
        <taxon>Anaerobiospirillum</taxon>
    </lineage>
</organism>
<dbReference type="PANTHER" id="PTHR46193">
    <property type="entry name" value="6-PHOSPHOGLUCONATE PHOSPHATASE"/>
    <property type="match status" value="1"/>
</dbReference>
<evidence type="ECO:0000256" key="1">
    <source>
        <dbReference type="ARBA" id="ARBA00001946"/>
    </source>
</evidence>
<sequence length="226" mass="24920">MDNTPFTTDTALIERISRYSGLIFDMDGTLCDSEPMHHAANDHMLKELGFHPLPLEVLESYAGLPDGPMFEDMLNRLEQSGELSAERRHSDPALTIEALRAHKIRVYEGFYMPKVLAFESMLSLVKECAARGQRLALATSSPRSQADYLLEHFGIKDCFASIITGNMVEHGKPHPDIFLLAAQSLNLGSTDCLVFEDGAHGLAAAKAAHMDAIKCLNGHFDVFFPA</sequence>
<evidence type="ECO:0000256" key="5">
    <source>
        <dbReference type="ARBA" id="ARBA00023277"/>
    </source>
</evidence>
<gene>
    <name evidence="6" type="ORF">H9850_00610</name>
</gene>
<dbReference type="GO" id="GO:0046872">
    <property type="term" value="F:metal ion binding"/>
    <property type="evidence" value="ECO:0007669"/>
    <property type="project" value="UniProtKB-KW"/>
</dbReference>
<dbReference type="InterPro" id="IPR023214">
    <property type="entry name" value="HAD_sf"/>
</dbReference>
<dbReference type="InterPro" id="IPR006439">
    <property type="entry name" value="HAD-SF_hydro_IA"/>
</dbReference>
<dbReference type="SFLD" id="SFLDS00003">
    <property type="entry name" value="Haloacid_Dehalogenase"/>
    <property type="match status" value="1"/>
</dbReference>
<keyword evidence="6" id="KW-0378">Hydrolase</keyword>
<dbReference type="SFLD" id="SFLDG01135">
    <property type="entry name" value="C1.5.6:_HAD__Beta-PGM__Phospha"/>
    <property type="match status" value="1"/>
</dbReference>
<dbReference type="InterPro" id="IPR023198">
    <property type="entry name" value="PGP-like_dom2"/>
</dbReference>
<evidence type="ECO:0000256" key="3">
    <source>
        <dbReference type="ARBA" id="ARBA00022723"/>
    </source>
</evidence>
<protein>
    <submittedName>
        <fullName evidence="6">HAD-IA family hydrolase</fullName>
    </submittedName>
</protein>
<dbReference type="Gene3D" id="1.10.150.240">
    <property type="entry name" value="Putative phosphatase, domain 2"/>
    <property type="match status" value="1"/>
</dbReference>
<dbReference type="AlphaFoldDB" id="A0A9D2AZI2"/>
<accession>A0A9D2AZI2</accession>
<comment type="caution">
    <text evidence="6">The sequence shown here is derived from an EMBL/GenBank/DDBJ whole genome shotgun (WGS) entry which is preliminary data.</text>
</comment>
<evidence type="ECO:0000256" key="4">
    <source>
        <dbReference type="ARBA" id="ARBA00022842"/>
    </source>
</evidence>
<name>A0A9D2AZI2_9GAMM</name>
<evidence type="ECO:0000313" key="7">
    <source>
        <dbReference type="Proteomes" id="UP000886829"/>
    </source>
</evidence>
<dbReference type="InterPro" id="IPR036412">
    <property type="entry name" value="HAD-like_sf"/>
</dbReference>
<comment type="cofactor">
    <cofactor evidence="1">
        <name>Mg(2+)</name>
        <dbReference type="ChEBI" id="CHEBI:18420"/>
    </cofactor>
</comment>
<comment type="similarity">
    <text evidence="2">Belongs to the HAD-like hydrolase superfamily. CbbY/CbbZ/Gph/YieH family.</text>
</comment>
<dbReference type="SFLD" id="SFLDG01129">
    <property type="entry name" value="C1.5:_HAD__Beta-PGM__Phosphata"/>
    <property type="match status" value="1"/>
</dbReference>
<proteinExistence type="inferred from homology"/>
<dbReference type="Gene3D" id="3.40.50.1000">
    <property type="entry name" value="HAD superfamily/HAD-like"/>
    <property type="match status" value="1"/>
</dbReference>
<reference evidence="6" key="1">
    <citation type="journal article" date="2021" name="PeerJ">
        <title>Extensive microbial diversity within the chicken gut microbiome revealed by metagenomics and culture.</title>
        <authorList>
            <person name="Gilroy R."/>
            <person name="Ravi A."/>
            <person name="Getino M."/>
            <person name="Pursley I."/>
            <person name="Horton D.L."/>
            <person name="Alikhan N.F."/>
            <person name="Baker D."/>
            <person name="Gharbi K."/>
            <person name="Hall N."/>
            <person name="Watson M."/>
            <person name="Adriaenssens E.M."/>
            <person name="Foster-Nyarko E."/>
            <person name="Jarju S."/>
            <person name="Secka A."/>
            <person name="Antonio M."/>
            <person name="Oren A."/>
            <person name="Chaudhuri R.R."/>
            <person name="La Ragione R."/>
            <person name="Hildebrand F."/>
            <person name="Pallen M.J."/>
        </authorList>
    </citation>
    <scope>NUCLEOTIDE SEQUENCE</scope>
    <source>
        <strain evidence="6">USASDec5-558</strain>
    </source>
</reference>
<keyword evidence="4" id="KW-0460">Magnesium</keyword>
<evidence type="ECO:0000313" key="6">
    <source>
        <dbReference type="EMBL" id="HIX55957.1"/>
    </source>
</evidence>
<dbReference type="Pfam" id="PF13419">
    <property type="entry name" value="HAD_2"/>
    <property type="match status" value="1"/>
</dbReference>
<evidence type="ECO:0000256" key="2">
    <source>
        <dbReference type="ARBA" id="ARBA00006171"/>
    </source>
</evidence>
<dbReference type="InterPro" id="IPR051600">
    <property type="entry name" value="Beta-PGM-like"/>
</dbReference>
<dbReference type="GO" id="GO:0016787">
    <property type="term" value="F:hydrolase activity"/>
    <property type="evidence" value="ECO:0007669"/>
    <property type="project" value="UniProtKB-KW"/>
</dbReference>
<reference evidence="6" key="2">
    <citation type="submission" date="2021-04" db="EMBL/GenBank/DDBJ databases">
        <authorList>
            <person name="Gilroy R."/>
        </authorList>
    </citation>
    <scope>NUCLEOTIDE SEQUENCE</scope>
    <source>
        <strain evidence="6">USASDec5-558</strain>
    </source>
</reference>
<keyword evidence="5" id="KW-0119">Carbohydrate metabolism</keyword>
<keyword evidence="3" id="KW-0479">Metal-binding</keyword>
<dbReference type="SUPFAM" id="SSF56784">
    <property type="entry name" value="HAD-like"/>
    <property type="match status" value="1"/>
</dbReference>
<dbReference type="NCBIfam" id="TIGR01509">
    <property type="entry name" value="HAD-SF-IA-v3"/>
    <property type="match status" value="1"/>
</dbReference>